<protein>
    <submittedName>
        <fullName evidence="2">Uncharacterized protein</fullName>
    </submittedName>
</protein>
<dbReference type="Proteomes" id="UP000219338">
    <property type="component" value="Unassembled WGS sequence"/>
</dbReference>
<accession>A0A284S872</accession>
<evidence type="ECO:0000256" key="1">
    <source>
        <dbReference type="SAM" id="MobiDB-lite"/>
    </source>
</evidence>
<dbReference type="EMBL" id="FUEG01000041">
    <property type="protein sequence ID" value="SJL17215.1"/>
    <property type="molecule type" value="Genomic_DNA"/>
</dbReference>
<feature type="region of interest" description="Disordered" evidence="1">
    <location>
        <begin position="328"/>
        <end position="357"/>
    </location>
</feature>
<feature type="region of interest" description="Disordered" evidence="1">
    <location>
        <begin position="507"/>
        <end position="559"/>
    </location>
</feature>
<sequence>MSSSSTTVSPNVGPYKGKITHRSWAQLPEELVRQIATFYILDMSSSRTYPTMWDFRELWHARMAYTAIRDGMELERIMAVCPQWLKSLETHLFWHHAVNVLDPVDVLGHYAFVAPPTTATTNSSNGLSYPERLSPYQHYRNILSYSCAICRINYPHINHGLGLAKRAVRFPTLGIVGICRDHDRHKTSYCGVCYREATRERDLSRDRVGCMSNEDPETWPGIDATCKQCRKDGLFRRAYARVEDQEALGILGSKDIDDEARAAVEGFLTFADGSVRRTLETVQDRLWLKKQTRMRQFRSLVAANRYETREDGLQQLSAYRAAIRAHESDEDLDMDASDFEEEEEEDPEIEQRSLEDHSAKSMALGDWARNRILDGFWVTPCDQWISGTMLEVSRAEHPCPWTRGDEDDSGEERPRQATVMGDVPPSYSLCEHANYAYMKELRTLLLPPMKNIVRRLVIECAADGYDAVRKACKMSLDDVVHELKDEAVWFDGFDWLERRRNDRLEARKTEQRTRTMEESSSSDDSSLSSKSDGSTTSPVLSTSTLQTTPSPPPKEAILIPVSPILDPPRLLRPIPYIPESLIHLPEQSLEVFQGIWRDACRPLYHCRCKICERAKAAEGVVQIAPEDTAQPVTAAAEIRLPSPEVNEAEADDEDLDYDSYYDEEFYSEEDDEAWSPSADRKSPEVPDLPVRKRSLDDVAEPVRSGTPPKKLKVDVEVDVPEPRLKKRNSEELEVVEDGAGRKRFKTEDIVESPPMSLENSDHSSSVPPLEEEEAR</sequence>
<evidence type="ECO:0000313" key="3">
    <source>
        <dbReference type="Proteomes" id="UP000219338"/>
    </source>
</evidence>
<gene>
    <name evidence="2" type="ORF">ARMOST_20761</name>
</gene>
<proteinExistence type="predicted"/>
<keyword evidence="3" id="KW-1185">Reference proteome</keyword>
<reference evidence="3" key="1">
    <citation type="journal article" date="2017" name="Nat. Ecol. Evol.">
        <title>Genome expansion and lineage-specific genetic innovations in the forest pathogenic fungi Armillaria.</title>
        <authorList>
            <person name="Sipos G."/>
            <person name="Prasanna A.N."/>
            <person name="Walter M.C."/>
            <person name="O'Connor E."/>
            <person name="Balint B."/>
            <person name="Krizsan K."/>
            <person name="Kiss B."/>
            <person name="Hess J."/>
            <person name="Varga T."/>
            <person name="Slot J."/>
            <person name="Riley R."/>
            <person name="Boka B."/>
            <person name="Rigling D."/>
            <person name="Barry K."/>
            <person name="Lee J."/>
            <person name="Mihaltcheva S."/>
            <person name="LaButti K."/>
            <person name="Lipzen A."/>
            <person name="Waldron R."/>
            <person name="Moloney N.M."/>
            <person name="Sperisen C."/>
            <person name="Kredics L."/>
            <person name="Vagvoelgyi C."/>
            <person name="Patrignani A."/>
            <person name="Fitzpatrick D."/>
            <person name="Nagy I."/>
            <person name="Doyle S."/>
            <person name="Anderson J.B."/>
            <person name="Grigoriev I.V."/>
            <person name="Gueldener U."/>
            <person name="Muensterkoetter M."/>
            <person name="Nagy L.G."/>
        </authorList>
    </citation>
    <scope>NUCLEOTIDE SEQUENCE [LARGE SCALE GENOMIC DNA]</scope>
    <source>
        <strain evidence="3">C18/9</strain>
    </source>
</reference>
<dbReference type="STRING" id="47428.A0A284S872"/>
<feature type="compositionally biased region" description="Acidic residues" evidence="1">
    <location>
        <begin position="328"/>
        <end position="348"/>
    </location>
</feature>
<feature type="compositionally biased region" description="Basic and acidic residues" evidence="1">
    <location>
        <begin position="678"/>
        <end position="696"/>
    </location>
</feature>
<feature type="compositionally biased region" description="Basic and acidic residues" evidence="1">
    <location>
        <begin position="711"/>
        <end position="730"/>
    </location>
</feature>
<feature type="compositionally biased region" description="Basic and acidic residues" evidence="1">
    <location>
        <begin position="507"/>
        <end position="517"/>
    </location>
</feature>
<evidence type="ECO:0000313" key="2">
    <source>
        <dbReference type="EMBL" id="SJL17215.1"/>
    </source>
</evidence>
<feature type="region of interest" description="Disordered" evidence="1">
    <location>
        <begin position="666"/>
        <end position="775"/>
    </location>
</feature>
<name>A0A284S872_ARMOS</name>
<dbReference type="OrthoDB" id="3158970at2759"/>
<organism evidence="2 3">
    <name type="scientific">Armillaria ostoyae</name>
    <name type="common">Armillaria root rot fungus</name>
    <dbReference type="NCBI Taxonomy" id="47428"/>
    <lineage>
        <taxon>Eukaryota</taxon>
        <taxon>Fungi</taxon>
        <taxon>Dikarya</taxon>
        <taxon>Basidiomycota</taxon>
        <taxon>Agaricomycotina</taxon>
        <taxon>Agaricomycetes</taxon>
        <taxon>Agaricomycetidae</taxon>
        <taxon>Agaricales</taxon>
        <taxon>Marasmiineae</taxon>
        <taxon>Physalacriaceae</taxon>
        <taxon>Armillaria</taxon>
    </lineage>
</organism>
<dbReference type="AlphaFoldDB" id="A0A284S872"/>
<dbReference type="OMA" id="ICERAML"/>
<feature type="compositionally biased region" description="Low complexity" evidence="1">
    <location>
        <begin position="522"/>
        <end position="548"/>
    </location>
</feature>